<evidence type="ECO:0000313" key="2">
    <source>
        <dbReference type="EMBL" id="EJT70898.1"/>
    </source>
</evidence>
<dbReference type="EMBL" id="GL385401">
    <property type="protein sequence ID" value="EJT70898.1"/>
    <property type="molecule type" value="Genomic_DNA"/>
</dbReference>
<feature type="region of interest" description="Disordered" evidence="1">
    <location>
        <begin position="32"/>
        <end position="51"/>
    </location>
</feature>
<sequence length="304" mass="33553">MLLPPPSAAANSYCEAQACDNHRRLDELTWNQQSQQASANRTPTGCPGHHEANQVYRRHEETWPCHSRFQPMLEAEINRYSATQNQATGTLRQNEIGRPAPKSMMARSGLPRTPLPLCAAHVLGAQFPKSEICRRRDRLFEFPRGHDSPANGVPAANIQPRYAEAVHYNHYVVPRLVAYLMQAPTLSSLGLLFTLATVPASTEQQIDTMGCSACEGHKCSSLMRIDGNNPHSNLLTPGYPLTPNGEAQKEGKHAFCVHRGVVSAIPTPMCLLEMAGITSARLWLHDRGLEAWSLTASACIYLPR</sequence>
<feature type="compositionally biased region" description="Polar residues" evidence="1">
    <location>
        <begin position="32"/>
        <end position="43"/>
    </location>
</feature>
<dbReference type="HOGENOM" id="CLU_915401_0_0_1"/>
<dbReference type="Proteomes" id="UP000006039">
    <property type="component" value="Unassembled WGS sequence"/>
</dbReference>
<reference evidence="2" key="3">
    <citation type="submission" date="2010-09" db="EMBL/GenBank/DDBJ databases">
        <title>Annotation of Gaeumannomyces graminis var. tritici R3-111a-1.</title>
        <authorList>
            <consortium name="The Broad Institute Genome Sequencing Platform"/>
            <person name="Ma L.-J."/>
            <person name="Dead R."/>
            <person name="Young S.K."/>
            <person name="Zeng Q."/>
            <person name="Gargeya S."/>
            <person name="Fitzgerald M."/>
            <person name="Haas B."/>
            <person name="Abouelleil A."/>
            <person name="Alvarado L."/>
            <person name="Arachchi H.M."/>
            <person name="Berlin A."/>
            <person name="Brown A."/>
            <person name="Chapman S.B."/>
            <person name="Chen Z."/>
            <person name="Dunbar C."/>
            <person name="Freedman E."/>
            <person name="Gearin G."/>
            <person name="Gellesch M."/>
            <person name="Goldberg J."/>
            <person name="Griggs A."/>
            <person name="Gujja S."/>
            <person name="Heiman D."/>
            <person name="Howarth C."/>
            <person name="Larson L."/>
            <person name="Lui A."/>
            <person name="MacDonald P.J.P."/>
            <person name="Mehta T."/>
            <person name="Montmayeur A."/>
            <person name="Murphy C."/>
            <person name="Neiman D."/>
            <person name="Pearson M."/>
            <person name="Priest M."/>
            <person name="Roberts A."/>
            <person name="Saif S."/>
            <person name="Shea T."/>
            <person name="Shenoy N."/>
            <person name="Sisk P."/>
            <person name="Stolte C."/>
            <person name="Sykes S."/>
            <person name="Yandava C."/>
            <person name="Wortman J."/>
            <person name="Nusbaum C."/>
            <person name="Birren B."/>
        </authorList>
    </citation>
    <scope>NUCLEOTIDE SEQUENCE</scope>
    <source>
        <strain evidence="2">R3-111a-1</strain>
    </source>
</reference>
<protein>
    <submittedName>
        <fullName evidence="2 3">Uncharacterized protein</fullName>
    </submittedName>
</protein>
<reference evidence="2" key="2">
    <citation type="submission" date="2010-07" db="EMBL/GenBank/DDBJ databases">
        <authorList>
            <consortium name="The Broad Institute Genome Sequencing Platform"/>
            <consortium name="Broad Institute Genome Sequencing Center for Infectious Disease"/>
            <person name="Ma L.-J."/>
            <person name="Dead R."/>
            <person name="Young S."/>
            <person name="Zeng Q."/>
            <person name="Koehrsen M."/>
            <person name="Alvarado L."/>
            <person name="Berlin A."/>
            <person name="Chapman S.B."/>
            <person name="Chen Z."/>
            <person name="Freedman E."/>
            <person name="Gellesch M."/>
            <person name="Goldberg J."/>
            <person name="Griggs A."/>
            <person name="Gujja S."/>
            <person name="Heilman E.R."/>
            <person name="Heiman D."/>
            <person name="Hepburn T."/>
            <person name="Howarth C."/>
            <person name="Jen D."/>
            <person name="Larson L."/>
            <person name="Mehta T."/>
            <person name="Neiman D."/>
            <person name="Pearson M."/>
            <person name="Roberts A."/>
            <person name="Saif S."/>
            <person name="Shea T."/>
            <person name="Shenoy N."/>
            <person name="Sisk P."/>
            <person name="Stolte C."/>
            <person name="Sykes S."/>
            <person name="Walk T."/>
            <person name="White J."/>
            <person name="Yandava C."/>
            <person name="Haas B."/>
            <person name="Nusbaum C."/>
            <person name="Birren B."/>
        </authorList>
    </citation>
    <scope>NUCLEOTIDE SEQUENCE</scope>
    <source>
        <strain evidence="2">R3-111a-1</strain>
    </source>
</reference>
<reference evidence="4" key="1">
    <citation type="submission" date="2010-07" db="EMBL/GenBank/DDBJ databases">
        <title>The genome sequence of Gaeumannomyces graminis var. tritici strain R3-111a-1.</title>
        <authorList>
            <consortium name="The Broad Institute Genome Sequencing Platform"/>
            <person name="Ma L.-J."/>
            <person name="Dead R."/>
            <person name="Young S."/>
            <person name="Zeng Q."/>
            <person name="Koehrsen M."/>
            <person name="Alvarado L."/>
            <person name="Berlin A."/>
            <person name="Chapman S.B."/>
            <person name="Chen Z."/>
            <person name="Freedman E."/>
            <person name="Gellesch M."/>
            <person name="Goldberg J."/>
            <person name="Griggs A."/>
            <person name="Gujja S."/>
            <person name="Heilman E.R."/>
            <person name="Heiman D."/>
            <person name="Hepburn T."/>
            <person name="Howarth C."/>
            <person name="Jen D."/>
            <person name="Larson L."/>
            <person name="Mehta T."/>
            <person name="Neiman D."/>
            <person name="Pearson M."/>
            <person name="Roberts A."/>
            <person name="Saif S."/>
            <person name="Shea T."/>
            <person name="Shenoy N."/>
            <person name="Sisk P."/>
            <person name="Stolte C."/>
            <person name="Sykes S."/>
            <person name="Walk T."/>
            <person name="White J."/>
            <person name="Yandava C."/>
            <person name="Haas B."/>
            <person name="Nusbaum C."/>
            <person name="Birren B."/>
        </authorList>
    </citation>
    <scope>NUCLEOTIDE SEQUENCE [LARGE SCALE GENOMIC DNA]</scope>
    <source>
        <strain evidence="4">R3-111a-1</strain>
    </source>
</reference>
<dbReference type="EnsemblFungi" id="EJT70898">
    <property type="protein sequence ID" value="EJT70898"/>
    <property type="gene ID" value="GGTG_11921"/>
</dbReference>
<evidence type="ECO:0000256" key="1">
    <source>
        <dbReference type="SAM" id="MobiDB-lite"/>
    </source>
</evidence>
<proteinExistence type="predicted"/>
<evidence type="ECO:0000313" key="4">
    <source>
        <dbReference type="Proteomes" id="UP000006039"/>
    </source>
</evidence>
<evidence type="ECO:0000313" key="3">
    <source>
        <dbReference type="EnsemblFungi" id="EJT70898"/>
    </source>
</evidence>
<accession>J3PEJ0</accession>
<dbReference type="GeneID" id="20352379"/>
<gene>
    <name evidence="3" type="primary">20352379</name>
    <name evidence="2" type="ORF">GGTG_11921</name>
</gene>
<reference evidence="3" key="5">
    <citation type="submission" date="2018-04" db="UniProtKB">
        <authorList>
            <consortium name="EnsemblFungi"/>
        </authorList>
    </citation>
    <scope>IDENTIFICATION</scope>
    <source>
        <strain evidence="3">R3-111a-1</strain>
    </source>
</reference>
<name>J3PEJ0_GAET3</name>
<dbReference type="VEuPathDB" id="FungiDB:GGTG_11921"/>
<organism evidence="2">
    <name type="scientific">Gaeumannomyces tritici (strain R3-111a-1)</name>
    <name type="common">Wheat and barley take-all root rot fungus</name>
    <name type="synonym">Gaeumannomyces graminis var. tritici</name>
    <dbReference type="NCBI Taxonomy" id="644352"/>
    <lineage>
        <taxon>Eukaryota</taxon>
        <taxon>Fungi</taxon>
        <taxon>Dikarya</taxon>
        <taxon>Ascomycota</taxon>
        <taxon>Pezizomycotina</taxon>
        <taxon>Sordariomycetes</taxon>
        <taxon>Sordariomycetidae</taxon>
        <taxon>Magnaporthales</taxon>
        <taxon>Magnaporthaceae</taxon>
        <taxon>Gaeumannomyces</taxon>
    </lineage>
</organism>
<reference evidence="3" key="4">
    <citation type="journal article" date="2015" name="G3 (Bethesda)">
        <title>Genome sequences of three phytopathogenic species of the Magnaporthaceae family of fungi.</title>
        <authorList>
            <person name="Okagaki L.H."/>
            <person name="Nunes C.C."/>
            <person name="Sailsbery J."/>
            <person name="Clay B."/>
            <person name="Brown D."/>
            <person name="John T."/>
            <person name="Oh Y."/>
            <person name="Young N."/>
            <person name="Fitzgerald M."/>
            <person name="Haas B.J."/>
            <person name="Zeng Q."/>
            <person name="Young S."/>
            <person name="Adiconis X."/>
            <person name="Fan L."/>
            <person name="Levin J.Z."/>
            <person name="Mitchell T.K."/>
            <person name="Okubara P.A."/>
            <person name="Farman M.L."/>
            <person name="Kohn L.M."/>
            <person name="Birren B."/>
            <person name="Ma L.-J."/>
            <person name="Dean R.A."/>
        </authorList>
    </citation>
    <scope>NUCLEOTIDE SEQUENCE</scope>
    <source>
        <strain evidence="3">R3-111a-1</strain>
    </source>
</reference>
<keyword evidence="4" id="KW-1185">Reference proteome</keyword>
<dbReference type="AlphaFoldDB" id="J3PEJ0"/>
<dbReference type="RefSeq" id="XP_009228076.1">
    <property type="nucleotide sequence ID" value="XM_009229812.1"/>
</dbReference>